<dbReference type="InterPro" id="IPR010261">
    <property type="entry name" value="Tir_chaperone"/>
</dbReference>
<dbReference type="Proteomes" id="UP000664417">
    <property type="component" value="Unassembled WGS sequence"/>
</dbReference>
<dbReference type="GO" id="GO:0030254">
    <property type="term" value="P:protein secretion by the type III secretion system"/>
    <property type="evidence" value="ECO:0007669"/>
    <property type="project" value="InterPro"/>
</dbReference>
<organism evidence="1 2">
    <name type="scientific">Acanthopleuribacter pedis</name>
    <dbReference type="NCBI Taxonomy" id="442870"/>
    <lineage>
        <taxon>Bacteria</taxon>
        <taxon>Pseudomonadati</taxon>
        <taxon>Acidobacteriota</taxon>
        <taxon>Holophagae</taxon>
        <taxon>Acanthopleuribacterales</taxon>
        <taxon>Acanthopleuribacteraceae</taxon>
        <taxon>Acanthopleuribacter</taxon>
    </lineage>
</organism>
<sequence length="159" mass="17754">MKSPFPVIQCLAELARVHHADQPVFNELGFARIPTANGLTFDCFVPPEGGEMIVFIVIGEIPAAKRAGILIHALRANLHQDTNFGSVLAYHEERNLLTVQQTWMIHSLEPAVFVKAMEAMKQVADLWLNRIEPHNRGLEGNKVSASLPFFSEMRALRIA</sequence>
<name>A0A8J7U6U4_9BACT</name>
<dbReference type="Gene3D" id="3.30.1460.10">
    <property type="match status" value="1"/>
</dbReference>
<dbReference type="Pfam" id="PF05932">
    <property type="entry name" value="CesT"/>
    <property type="match status" value="1"/>
</dbReference>
<dbReference type="SUPFAM" id="SSF69635">
    <property type="entry name" value="Type III secretory system chaperone-like"/>
    <property type="match status" value="1"/>
</dbReference>
<reference evidence="1" key="1">
    <citation type="submission" date="2021-03" db="EMBL/GenBank/DDBJ databases">
        <authorList>
            <person name="Wang G."/>
        </authorList>
    </citation>
    <scope>NUCLEOTIDE SEQUENCE</scope>
    <source>
        <strain evidence="1">KCTC 12899</strain>
    </source>
</reference>
<dbReference type="CDD" id="cd16364">
    <property type="entry name" value="T3SC_I-like"/>
    <property type="match status" value="1"/>
</dbReference>
<accession>A0A8J7U6U4</accession>
<dbReference type="RefSeq" id="WP_207863103.1">
    <property type="nucleotide sequence ID" value="NZ_JAFREP010000051.1"/>
</dbReference>
<dbReference type="EMBL" id="JAFREP010000051">
    <property type="protein sequence ID" value="MBO1323132.1"/>
    <property type="molecule type" value="Genomic_DNA"/>
</dbReference>
<keyword evidence="2" id="KW-1185">Reference proteome</keyword>
<protein>
    <submittedName>
        <fullName evidence="1">Type III secretion system chaperone</fullName>
    </submittedName>
</protein>
<comment type="caution">
    <text evidence="1">The sequence shown here is derived from an EMBL/GenBank/DDBJ whole genome shotgun (WGS) entry which is preliminary data.</text>
</comment>
<proteinExistence type="predicted"/>
<evidence type="ECO:0000313" key="2">
    <source>
        <dbReference type="Proteomes" id="UP000664417"/>
    </source>
</evidence>
<gene>
    <name evidence="1" type="ORF">J3U88_32005</name>
</gene>
<dbReference type="AlphaFoldDB" id="A0A8J7U6U4"/>
<evidence type="ECO:0000313" key="1">
    <source>
        <dbReference type="EMBL" id="MBO1323132.1"/>
    </source>
</evidence>